<dbReference type="EMBL" id="CP034279">
    <property type="protein sequence ID" value="QGV77063.1"/>
    <property type="molecule type" value="Genomic_DNA"/>
</dbReference>
<name>A0A6I6EZC0_9ACTN</name>
<dbReference type="KEGG" id="sfic:EIZ62_01430"/>
<dbReference type="Proteomes" id="UP000422572">
    <property type="component" value="Chromosome"/>
</dbReference>
<keyword evidence="2" id="KW-1185">Reference proteome</keyword>
<evidence type="ECO:0000313" key="2">
    <source>
        <dbReference type="Proteomes" id="UP000422572"/>
    </source>
</evidence>
<evidence type="ECO:0000313" key="1">
    <source>
        <dbReference type="EMBL" id="QGV77063.1"/>
    </source>
</evidence>
<gene>
    <name evidence="1" type="ORF">EIZ62_01430</name>
</gene>
<organism evidence="1 2">
    <name type="scientific">Streptomyces ficellus</name>
    <dbReference type="NCBI Taxonomy" id="1977088"/>
    <lineage>
        <taxon>Bacteria</taxon>
        <taxon>Bacillati</taxon>
        <taxon>Actinomycetota</taxon>
        <taxon>Actinomycetes</taxon>
        <taxon>Kitasatosporales</taxon>
        <taxon>Streptomycetaceae</taxon>
        <taxon>Streptomyces</taxon>
    </lineage>
</organism>
<sequence>MNLSTGAPPPRNHRCFGHEPPLAERLAELDDEYDILEYGRKYGRRTAAEVIAEVDADVIAEAHWLIAVPTAATGVPMTATGVPQPRGTR</sequence>
<accession>A0A6I6EZC0</accession>
<dbReference type="AlphaFoldDB" id="A0A6I6EZC0"/>
<proteinExistence type="predicted"/>
<dbReference type="OrthoDB" id="4228461at2"/>
<reference evidence="1 2" key="1">
    <citation type="submission" date="2018-12" db="EMBL/GenBank/DDBJ databases">
        <title>Complete genome sequence of Streptomyces ficellus NRRL8067, the producer of ficellomycin, feldamycin and nojirimycin.</title>
        <authorList>
            <person name="Zhang H."/>
            <person name="Yue R."/>
            <person name="Liu Y."/>
            <person name="Li M."/>
            <person name="Mu H."/>
            <person name="Zhang J."/>
        </authorList>
    </citation>
    <scope>NUCLEOTIDE SEQUENCE [LARGE SCALE GENOMIC DNA]</scope>
    <source>
        <strain evidence="1 2">NRRL 8067</strain>
    </source>
</reference>
<protein>
    <submittedName>
        <fullName evidence="1">Uncharacterized protein</fullName>
    </submittedName>
</protein>